<name>A0A5J6MH44_9PROT</name>
<keyword evidence="7" id="KW-0187">Copper transport</keyword>
<keyword evidence="5" id="KW-0479">Metal-binding</keyword>
<dbReference type="AlphaFoldDB" id="A0A5J6MH44"/>
<keyword evidence="20" id="KW-1185">Reference proteome</keyword>
<comment type="catalytic activity">
    <reaction evidence="14">
        <text>Cu(+)(in) + ATP + H2O = Cu(+)(out) + ADP + phosphate + H(+)</text>
        <dbReference type="Rhea" id="RHEA:25792"/>
        <dbReference type="ChEBI" id="CHEBI:15377"/>
        <dbReference type="ChEBI" id="CHEBI:15378"/>
        <dbReference type="ChEBI" id="CHEBI:30616"/>
        <dbReference type="ChEBI" id="CHEBI:43474"/>
        <dbReference type="ChEBI" id="CHEBI:49552"/>
        <dbReference type="ChEBI" id="CHEBI:456216"/>
        <dbReference type="EC" id="7.2.2.8"/>
    </reaction>
</comment>
<keyword evidence="13 15" id="KW-0472">Membrane</keyword>
<evidence type="ECO:0000256" key="11">
    <source>
        <dbReference type="ARBA" id="ARBA00023008"/>
    </source>
</evidence>
<dbReference type="Pfam" id="PF00689">
    <property type="entry name" value="Cation_ATPase_C"/>
    <property type="match status" value="1"/>
</dbReference>
<dbReference type="InterPro" id="IPR023298">
    <property type="entry name" value="ATPase_P-typ_TM_dom_sf"/>
</dbReference>
<evidence type="ECO:0000256" key="9">
    <source>
        <dbReference type="ARBA" id="ARBA00022967"/>
    </source>
</evidence>
<dbReference type="Gene3D" id="2.70.150.10">
    <property type="entry name" value="Calcium-transporting ATPase, cytoplasmic transduction domain A"/>
    <property type="match status" value="1"/>
</dbReference>
<evidence type="ECO:0000256" key="2">
    <source>
        <dbReference type="ARBA" id="ARBA00012517"/>
    </source>
</evidence>
<dbReference type="GO" id="GO:0005524">
    <property type="term" value="F:ATP binding"/>
    <property type="evidence" value="ECO:0007669"/>
    <property type="project" value="UniProtKB-KW"/>
</dbReference>
<dbReference type="InterPro" id="IPR023299">
    <property type="entry name" value="ATPase_P-typ_cyto_dom_N"/>
</dbReference>
<keyword evidence="6" id="KW-0547">Nucleotide-binding</keyword>
<feature type="transmembrane region" description="Helical" evidence="15">
    <location>
        <begin position="269"/>
        <end position="297"/>
    </location>
</feature>
<sequence>MPNRAIPADRLGNLRGSDQGLTAADISARRGLYGFNDIVETPPASWRDLARDTARDPMIWFLLGTSLLFGILGELVEAAILLGALVPLVGMDAYLHRRTQASTQGLSSRLAARATAMRDGVAVEIPARELVPGDLALLGPGELFPADGLVVAGAEIQVDESALTGEAYPVRKQPIDWQAATGGRAGEAHWAFAGTRLLTGHAQLRVTHIGGETLYGEIVRSALSGAHAKTPLQTAVGGLVAILLVAALIMCVVLAAIRLLQGHGLVDAFLSAVTLAVAALPEEFPVVFTFFLGVGVYRLARRQALVRRAVAVENIGRVTCICSDKTGTLTEGRLVLAHQEAAPGCAADGLVKLAALAARADSGDPLDIALVEAASPPEAERLATFPFTEDRRRETVIVRLPDGRCHAVMKGAPETVLGMCSLAGAEGESWRGKVAGFASSGHKVIACADLILDEGRWQGGEPDRGYSFQGLLAFEDQVRAGVKEAIQACRAAGIRVIMVTGDHPATAEAIAREIGLGGAAPVVLTGQEMQDGAGPAETARWDHADVLARVVPSQKLELVRALQARGEIVAVTGDGVNDVPALQAADIGIAMGERGTRSAREVAAIVLMDDNFRTIVRAIAEGRQLFRNLQLSFAYLLMVHIPLILSAAIIPLAGYPLLYLPIHIVWLELIIHPTALLVFQELPTSAELMPVERGGRPRFFGRGSWLAIGTVGAMITIVVVLGYHFALGAGGDVEHARAMALVALVVAGAIVTATLSALSGWTARIVVLASLASLLLFVQTPALAPLVHLRPLHLLDWGLAIAGGLAAGLVSLLVGFLIRHPGGGLATPTQFR</sequence>
<evidence type="ECO:0000256" key="6">
    <source>
        <dbReference type="ARBA" id="ARBA00022741"/>
    </source>
</evidence>
<dbReference type="Gene3D" id="3.40.1110.10">
    <property type="entry name" value="Calcium-transporting ATPase, cytoplasmic domain N"/>
    <property type="match status" value="1"/>
</dbReference>
<keyword evidence="4 15" id="KW-0812">Transmembrane</keyword>
<dbReference type="KEGG" id="htq:FRZ44_17300"/>
<keyword evidence="9" id="KW-1278">Translocase</keyword>
<dbReference type="PRINTS" id="PR00120">
    <property type="entry name" value="HATPASE"/>
</dbReference>
<dbReference type="InterPro" id="IPR006068">
    <property type="entry name" value="ATPase_P-typ_cation-transptr_C"/>
</dbReference>
<dbReference type="SFLD" id="SFLDS00003">
    <property type="entry name" value="Haloacid_Dehalogenase"/>
    <property type="match status" value="1"/>
</dbReference>
<evidence type="ECO:0000256" key="15">
    <source>
        <dbReference type="SAM" id="Phobius"/>
    </source>
</evidence>
<dbReference type="PROSITE" id="PS00154">
    <property type="entry name" value="ATPASE_E1_E2"/>
    <property type="match status" value="1"/>
</dbReference>
<dbReference type="SUPFAM" id="SSF56784">
    <property type="entry name" value="HAD-like"/>
    <property type="match status" value="1"/>
</dbReference>
<dbReference type="NCBIfam" id="TIGR01494">
    <property type="entry name" value="ATPase_P-type"/>
    <property type="match status" value="2"/>
</dbReference>
<evidence type="ECO:0000256" key="12">
    <source>
        <dbReference type="ARBA" id="ARBA00023065"/>
    </source>
</evidence>
<dbReference type="SUPFAM" id="SSF81653">
    <property type="entry name" value="Calcium ATPase, transduction domain A"/>
    <property type="match status" value="1"/>
</dbReference>
<dbReference type="InterPro" id="IPR044492">
    <property type="entry name" value="P_typ_ATPase_HD_dom"/>
</dbReference>
<dbReference type="GO" id="GO:0012505">
    <property type="term" value="C:endomembrane system"/>
    <property type="evidence" value="ECO:0007669"/>
    <property type="project" value="UniProtKB-SubCell"/>
</dbReference>
<dbReference type="PRINTS" id="PR00119">
    <property type="entry name" value="CATATPASE"/>
</dbReference>
<feature type="transmembrane region" description="Helical" evidence="15">
    <location>
        <begin position="799"/>
        <end position="818"/>
    </location>
</feature>
<dbReference type="InterPro" id="IPR008250">
    <property type="entry name" value="ATPase_P-typ_transduc_dom_A_sf"/>
</dbReference>
<dbReference type="InterPro" id="IPR023214">
    <property type="entry name" value="HAD_sf"/>
</dbReference>
<dbReference type="InterPro" id="IPR059000">
    <property type="entry name" value="ATPase_P-type_domA"/>
</dbReference>
<evidence type="ECO:0000256" key="7">
    <source>
        <dbReference type="ARBA" id="ARBA00022796"/>
    </source>
</evidence>
<comment type="subcellular location">
    <subcellularLocation>
        <location evidence="1">Endomembrane system</location>
        <topology evidence="1">Multi-pass membrane protein</topology>
    </subcellularLocation>
</comment>
<dbReference type="InterPro" id="IPR004014">
    <property type="entry name" value="ATPase_P-typ_cation-transptr_N"/>
</dbReference>
<keyword evidence="11" id="KW-0186">Copper</keyword>
<dbReference type="GO" id="GO:0016020">
    <property type="term" value="C:membrane"/>
    <property type="evidence" value="ECO:0007669"/>
    <property type="project" value="InterPro"/>
</dbReference>
<dbReference type="GO" id="GO:0140581">
    <property type="term" value="F:P-type monovalent copper transporter activity"/>
    <property type="evidence" value="ECO:0007669"/>
    <property type="project" value="UniProtKB-EC"/>
</dbReference>
<feature type="transmembrane region" description="Helical" evidence="15">
    <location>
        <begin position="658"/>
        <end position="679"/>
    </location>
</feature>
<dbReference type="Pfam" id="PF00690">
    <property type="entry name" value="Cation_ATPase_N"/>
    <property type="match status" value="1"/>
</dbReference>
<accession>A0A5J6MH44</accession>
<evidence type="ECO:0000256" key="1">
    <source>
        <dbReference type="ARBA" id="ARBA00004127"/>
    </source>
</evidence>
<keyword evidence="3" id="KW-0813">Transport</keyword>
<dbReference type="PANTHER" id="PTHR42861">
    <property type="entry name" value="CALCIUM-TRANSPORTING ATPASE"/>
    <property type="match status" value="1"/>
</dbReference>
<feature type="domain" description="Cation-transporting P-type ATPase N-terminal" evidence="18">
    <location>
        <begin position="17"/>
        <end position="68"/>
    </location>
</feature>
<keyword evidence="12" id="KW-0406">Ion transport</keyword>
<dbReference type="InterPro" id="IPR001757">
    <property type="entry name" value="P_typ_ATPase"/>
</dbReference>
<feature type="domain" description="P-type ATPase A" evidence="16">
    <location>
        <begin position="111"/>
        <end position="221"/>
    </location>
</feature>
<dbReference type="Pfam" id="PF00702">
    <property type="entry name" value="Hydrolase"/>
    <property type="match status" value="1"/>
</dbReference>
<dbReference type="EMBL" id="CP042906">
    <property type="protein sequence ID" value="QEX16437.1"/>
    <property type="molecule type" value="Genomic_DNA"/>
</dbReference>
<dbReference type="FunFam" id="3.40.50.1000:FF:000144">
    <property type="entry name" value="copper-transporting ATPase 1 isoform X2"/>
    <property type="match status" value="1"/>
</dbReference>
<evidence type="ECO:0000256" key="5">
    <source>
        <dbReference type="ARBA" id="ARBA00022723"/>
    </source>
</evidence>
<keyword evidence="8" id="KW-0067">ATP-binding</keyword>
<feature type="transmembrane region" description="Helical" evidence="15">
    <location>
        <begin position="633"/>
        <end position="652"/>
    </location>
</feature>
<feature type="transmembrane region" description="Helical" evidence="15">
    <location>
        <begin position="765"/>
        <end position="787"/>
    </location>
</feature>
<protein>
    <recommendedName>
        <fullName evidence="2">P-type Cu(+) transporter</fullName>
        <ecNumber evidence="2">7.2.2.8</ecNumber>
    </recommendedName>
</protein>
<dbReference type="GO" id="GO:0016887">
    <property type="term" value="F:ATP hydrolysis activity"/>
    <property type="evidence" value="ECO:0007669"/>
    <property type="project" value="InterPro"/>
</dbReference>
<dbReference type="SFLD" id="SFLDG00002">
    <property type="entry name" value="C1.7:_P-type_atpase_like"/>
    <property type="match status" value="1"/>
</dbReference>
<dbReference type="InterPro" id="IPR018303">
    <property type="entry name" value="ATPase_P-typ_P_site"/>
</dbReference>
<feature type="domain" description="Cation-transporting P-type ATPase C-terminal" evidence="17">
    <location>
        <begin position="656"/>
        <end position="812"/>
    </location>
</feature>
<dbReference type="Pfam" id="PF00122">
    <property type="entry name" value="E1-E2_ATPase"/>
    <property type="match status" value="1"/>
</dbReference>
<dbReference type="Proteomes" id="UP000326202">
    <property type="component" value="Chromosome"/>
</dbReference>
<evidence type="ECO:0000313" key="20">
    <source>
        <dbReference type="Proteomes" id="UP000326202"/>
    </source>
</evidence>
<evidence type="ECO:0000256" key="14">
    <source>
        <dbReference type="ARBA" id="ARBA00049289"/>
    </source>
</evidence>
<dbReference type="EC" id="7.2.2.8" evidence="2"/>
<evidence type="ECO:0000313" key="19">
    <source>
        <dbReference type="EMBL" id="QEX16437.1"/>
    </source>
</evidence>
<dbReference type="SUPFAM" id="SSF81665">
    <property type="entry name" value="Calcium ATPase, transmembrane domain M"/>
    <property type="match status" value="1"/>
</dbReference>
<dbReference type="Gene3D" id="1.20.1110.10">
    <property type="entry name" value="Calcium-transporting ATPase, transmembrane domain"/>
    <property type="match status" value="2"/>
</dbReference>
<reference evidence="19 20" key="1">
    <citation type="submission" date="2019-08" db="EMBL/GenBank/DDBJ databases">
        <title>Hyperibacter terrae gen. nov., sp. nov. and Hyperibacter viscosus sp. nov., two new members in the family Rhodospirillaceae isolated from the rhizosphere of Hypericum perforatum.</title>
        <authorList>
            <person name="Noviana Z."/>
        </authorList>
    </citation>
    <scope>NUCLEOTIDE SEQUENCE [LARGE SCALE GENOMIC DNA]</scope>
    <source>
        <strain evidence="19 20">R5913</strain>
    </source>
</reference>
<evidence type="ECO:0000259" key="17">
    <source>
        <dbReference type="Pfam" id="PF00689"/>
    </source>
</evidence>
<dbReference type="GO" id="GO:0046872">
    <property type="term" value="F:metal ion binding"/>
    <property type="evidence" value="ECO:0007669"/>
    <property type="project" value="UniProtKB-KW"/>
</dbReference>
<dbReference type="SFLD" id="SFLDF00027">
    <property type="entry name" value="p-type_atpase"/>
    <property type="match status" value="1"/>
</dbReference>
<evidence type="ECO:0000256" key="10">
    <source>
        <dbReference type="ARBA" id="ARBA00022989"/>
    </source>
</evidence>
<organism evidence="19 20">
    <name type="scientific">Hypericibacter terrae</name>
    <dbReference type="NCBI Taxonomy" id="2602015"/>
    <lineage>
        <taxon>Bacteria</taxon>
        <taxon>Pseudomonadati</taxon>
        <taxon>Pseudomonadota</taxon>
        <taxon>Alphaproteobacteria</taxon>
        <taxon>Rhodospirillales</taxon>
        <taxon>Dongiaceae</taxon>
        <taxon>Hypericibacter</taxon>
    </lineage>
</organism>
<dbReference type="InterPro" id="IPR036412">
    <property type="entry name" value="HAD-like_sf"/>
</dbReference>
<proteinExistence type="predicted"/>
<evidence type="ECO:0000256" key="3">
    <source>
        <dbReference type="ARBA" id="ARBA00022448"/>
    </source>
</evidence>
<evidence type="ECO:0000259" key="16">
    <source>
        <dbReference type="Pfam" id="PF00122"/>
    </source>
</evidence>
<gene>
    <name evidence="19" type="ORF">FRZ44_17300</name>
</gene>
<feature type="transmembrane region" description="Helical" evidence="15">
    <location>
        <begin position="236"/>
        <end position="257"/>
    </location>
</feature>
<evidence type="ECO:0000256" key="4">
    <source>
        <dbReference type="ARBA" id="ARBA00022692"/>
    </source>
</evidence>
<dbReference type="OrthoDB" id="391538at2"/>
<dbReference type="Gene3D" id="3.40.50.1000">
    <property type="entry name" value="HAD superfamily/HAD-like"/>
    <property type="match status" value="2"/>
</dbReference>
<feature type="transmembrane region" description="Helical" evidence="15">
    <location>
        <begin position="59"/>
        <end position="89"/>
    </location>
</feature>
<feature type="transmembrane region" description="Helical" evidence="15">
    <location>
        <begin position="738"/>
        <end position="758"/>
    </location>
</feature>
<evidence type="ECO:0000256" key="8">
    <source>
        <dbReference type="ARBA" id="ARBA00022840"/>
    </source>
</evidence>
<feature type="transmembrane region" description="Helical" evidence="15">
    <location>
        <begin position="699"/>
        <end position="726"/>
    </location>
</feature>
<evidence type="ECO:0000256" key="13">
    <source>
        <dbReference type="ARBA" id="ARBA00023136"/>
    </source>
</evidence>
<keyword evidence="10 15" id="KW-1133">Transmembrane helix</keyword>
<evidence type="ECO:0000259" key="18">
    <source>
        <dbReference type="Pfam" id="PF00690"/>
    </source>
</evidence>